<dbReference type="EMBL" id="AGNL01002037">
    <property type="protein sequence ID" value="EJK76533.1"/>
    <property type="molecule type" value="Genomic_DNA"/>
</dbReference>
<dbReference type="Proteomes" id="UP000266841">
    <property type="component" value="Unassembled WGS sequence"/>
</dbReference>
<keyword evidence="3" id="KW-1185">Reference proteome</keyword>
<reference evidence="2 3" key="1">
    <citation type="journal article" date="2012" name="Genome Biol.">
        <title>Genome and low-iron response of an oceanic diatom adapted to chronic iron limitation.</title>
        <authorList>
            <person name="Lommer M."/>
            <person name="Specht M."/>
            <person name="Roy A.S."/>
            <person name="Kraemer L."/>
            <person name="Andreson R."/>
            <person name="Gutowska M.A."/>
            <person name="Wolf J."/>
            <person name="Bergner S.V."/>
            <person name="Schilhabel M.B."/>
            <person name="Klostermeier U.C."/>
            <person name="Beiko R.G."/>
            <person name="Rosenstiel P."/>
            <person name="Hippler M."/>
            <person name="Laroche J."/>
        </authorList>
    </citation>
    <scope>NUCLEOTIDE SEQUENCE [LARGE SCALE GENOMIC DNA]</scope>
    <source>
        <strain evidence="2 3">CCMP1005</strain>
    </source>
</reference>
<dbReference type="AlphaFoldDB" id="K0TCS1"/>
<gene>
    <name evidence="2" type="ORF">THAOC_01699</name>
</gene>
<proteinExistence type="predicted"/>
<accession>K0TCS1</accession>
<protein>
    <submittedName>
        <fullName evidence="2">Uncharacterized protein</fullName>
    </submittedName>
</protein>
<feature type="region of interest" description="Disordered" evidence="1">
    <location>
        <begin position="1"/>
        <end position="74"/>
    </location>
</feature>
<feature type="compositionally biased region" description="Basic and acidic residues" evidence="1">
    <location>
        <begin position="29"/>
        <end position="38"/>
    </location>
</feature>
<sequence>VRLFPTGHRQGRPRVSVQETEGAAHGRRNQRDDRDVLRHRAAFGGESGRSQDGAVRALRRDIGSPGARREGRAVVRGEDSSRRLAELFNGFVGPRKVYWDQAESNKLRLGLAHRLKAGGIIYSPAAFGLNMASSPTY</sequence>
<evidence type="ECO:0000313" key="2">
    <source>
        <dbReference type="EMBL" id="EJK76533.1"/>
    </source>
</evidence>
<evidence type="ECO:0000313" key="3">
    <source>
        <dbReference type="Proteomes" id="UP000266841"/>
    </source>
</evidence>
<evidence type="ECO:0000256" key="1">
    <source>
        <dbReference type="SAM" id="MobiDB-lite"/>
    </source>
</evidence>
<feature type="compositionally biased region" description="Basic and acidic residues" evidence="1">
    <location>
        <begin position="58"/>
        <end position="74"/>
    </location>
</feature>
<feature type="non-terminal residue" evidence="2">
    <location>
        <position position="1"/>
    </location>
</feature>
<name>K0TCS1_THAOC</name>
<comment type="caution">
    <text evidence="2">The sequence shown here is derived from an EMBL/GenBank/DDBJ whole genome shotgun (WGS) entry which is preliminary data.</text>
</comment>
<organism evidence="2 3">
    <name type="scientific">Thalassiosira oceanica</name>
    <name type="common">Marine diatom</name>
    <dbReference type="NCBI Taxonomy" id="159749"/>
    <lineage>
        <taxon>Eukaryota</taxon>
        <taxon>Sar</taxon>
        <taxon>Stramenopiles</taxon>
        <taxon>Ochrophyta</taxon>
        <taxon>Bacillariophyta</taxon>
        <taxon>Coscinodiscophyceae</taxon>
        <taxon>Thalassiosirophycidae</taxon>
        <taxon>Thalassiosirales</taxon>
        <taxon>Thalassiosiraceae</taxon>
        <taxon>Thalassiosira</taxon>
    </lineage>
</organism>